<feature type="region of interest" description="Disordered" evidence="1">
    <location>
        <begin position="503"/>
        <end position="584"/>
    </location>
</feature>
<feature type="compositionally biased region" description="Low complexity" evidence="1">
    <location>
        <begin position="688"/>
        <end position="703"/>
    </location>
</feature>
<feature type="compositionally biased region" description="Basic and acidic residues" evidence="1">
    <location>
        <begin position="653"/>
        <end position="664"/>
    </location>
</feature>
<accession>A0ABR4NJE5</accession>
<reference evidence="2 3" key="1">
    <citation type="submission" date="2023-09" db="EMBL/GenBank/DDBJ databases">
        <title>Pangenome analysis of Batrachochytrium dendrobatidis and related Chytrids.</title>
        <authorList>
            <person name="Yacoub M.N."/>
            <person name="Stajich J.E."/>
            <person name="James T.Y."/>
        </authorList>
    </citation>
    <scope>NUCLEOTIDE SEQUENCE [LARGE SCALE GENOMIC DNA]</scope>
    <source>
        <strain evidence="2 3">JEL0888</strain>
    </source>
</reference>
<name>A0ABR4NJE5_9FUNG</name>
<feature type="compositionally biased region" description="Polar residues" evidence="1">
    <location>
        <begin position="524"/>
        <end position="544"/>
    </location>
</feature>
<feature type="region of interest" description="Disordered" evidence="1">
    <location>
        <begin position="617"/>
        <end position="734"/>
    </location>
</feature>
<organism evidence="2 3">
    <name type="scientific">Polyrhizophydium stewartii</name>
    <dbReference type="NCBI Taxonomy" id="2732419"/>
    <lineage>
        <taxon>Eukaryota</taxon>
        <taxon>Fungi</taxon>
        <taxon>Fungi incertae sedis</taxon>
        <taxon>Chytridiomycota</taxon>
        <taxon>Chytridiomycota incertae sedis</taxon>
        <taxon>Chytridiomycetes</taxon>
        <taxon>Rhizophydiales</taxon>
        <taxon>Rhizophydiales incertae sedis</taxon>
        <taxon>Polyrhizophydium</taxon>
    </lineage>
</organism>
<comment type="caution">
    <text evidence="2">The sequence shown here is derived from an EMBL/GenBank/DDBJ whole genome shotgun (WGS) entry which is preliminary data.</text>
</comment>
<gene>
    <name evidence="2" type="ORF">HK105_200502</name>
</gene>
<evidence type="ECO:0000313" key="3">
    <source>
        <dbReference type="Proteomes" id="UP001527925"/>
    </source>
</evidence>
<protein>
    <submittedName>
        <fullName evidence="2">Uncharacterized protein</fullName>
    </submittedName>
</protein>
<evidence type="ECO:0000313" key="2">
    <source>
        <dbReference type="EMBL" id="KAL2919590.1"/>
    </source>
</evidence>
<feature type="compositionally biased region" description="Polar residues" evidence="1">
    <location>
        <begin position="223"/>
        <end position="232"/>
    </location>
</feature>
<feature type="region of interest" description="Disordered" evidence="1">
    <location>
        <begin position="253"/>
        <end position="305"/>
    </location>
</feature>
<proteinExistence type="predicted"/>
<dbReference type="EMBL" id="JADGIZ020000002">
    <property type="protein sequence ID" value="KAL2919590.1"/>
    <property type="molecule type" value="Genomic_DNA"/>
</dbReference>
<keyword evidence="3" id="KW-1185">Reference proteome</keyword>
<feature type="compositionally biased region" description="Polar residues" evidence="1">
    <location>
        <begin position="278"/>
        <end position="293"/>
    </location>
</feature>
<feature type="region of interest" description="Disordered" evidence="1">
    <location>
        <begin position="215"/>
        <end position="236"/>
    </location>
</feature>
<feature type="compositionally biased region" description="Polar residues" evidence="1">
    <location>
        <begin position="253"/>
        <end position="269"/>
    </location>
</feature>
<sequence>MPPRFDLNVLHPVNKEDHQSRVRKFRRTVLAVHEIVSKKLYRHKTSNLEAYFRDAWRISRAQQLDGFSELPCRERLCRSLKRLAKSRSEMRLLWERVLQRVRDEQASLTSTIIESIWKELLRDNLVSGLADPNDPIIDELPPDEDAVAAEPIAEPVSAAGFAEPDVDDAGEPDDAEGNETIEPDVSLDEAHDEDAAAAARAVMALHDHEYLQKPRLPSDFHRSSMTPSTHYRQLQSSPLASAAAHILIAGSSQSSGSALRQDPSSTASSPILRGQADCQRSTGAISAASSGVHQASHGLESMSGGGFGNQAPFAPPMLPSASNEQEEPHWIWTSPRAKLLFASMCPSIQLGMLSATCSILQAINKRGFALRSIDNDHGVPVDWELVPLDPAQSAIPLTTEGIQSQPHMLEHLQPQLQQMQYLQNRQKHHPRWRAPVRSQAHTPLALQRLSSYVPIQPRLQCHPADAVAASESISNFQAAQSMPGQINNADLQLRPILSALAARNESENTTRTNGAAVDDPPRSQPDNAPPSSSTTTVHEQQLHPSQPLLEGGAVTPARHSSPQPQHMPSDPRLALSPPPHDLNHTAEQEHMAPIADDSQPVKNGLALPHLAPATNGLAHEQPADADSAASHSEKRTADAVPTDETPAPEDAAEAMRGKRPRSPDLPDSPSSSIAREDLLARRTRQRRQAPSVAASATTAAEASQDGPSSQPDASPGGSRPASPEMEEGMRKTNAANQLSIISLTADMECLRTATLCSSSMPLSAPPAAT</sequence>
<feature type="compositionally biased region" description="Acidic residues" evidence="1">
    <location>
        <begin position="164"/>
        <end position="186"/>
    </location>
</feature>
<dbReference type="Proteomes" id="UP001527925">
    <property type="component" value="Unassembled WGS sequence"/>
</dbReference>
<feature type="region of interest" description="Disordered" evidence="1">
    <location>
        <begin position="156"/>
        <end position="186"/>
    </location>
</feature>
<evidence type="ECO:0000256" key="1">
    <source>
        <dbReference type="SAM" id="MobiDB-lite"/>
    </source>
</evidence>